<evidence type="ECO:0000313" key="1">
    <source>
        <dbReference type="EMBL" id="MVN85383.1"/>
    </source>
</evidence>
<name>A0A7C9M5X1_9DEIO</name>
<protein>
    <submittedName>
        <fullName evidence="1">Uncharacterized protein</fullName>
    </submittedName>
</protein>
<organism evidence="1 2">
    <name type="scientific">Deinococcus arboris</name>
    <dbReference type="NCBI Taxonomy" id="2682977"/>
    <lineage>
        <taxon>Bacteria</taxon>
        <taxon>Thermotogati</taxon>
        <taxon>Deinococcota</taxon>
        <taxon>Deinococci</taxon>
        <taxon>Deinococcales</taxon>
        <taxon>Deinococcaceae</taxon>
        <taxon>Deinococcus</taxon>
    </lineage>
</organism>
<comment type="caution">
    <text evidence="1">The sequence shown here is derived from an EMBL/GenBank/DDBJ whole genome shotgun (WGS) entry which is preliminary data.</text>
</comment>
<keyword evidence="2" id="KW-1185">Reference proteome</keyword>
<dbReference type="Proteomes" id="UP000483286">
    <property type="component" value="Unassembled WGS sequence"/>
</dbReference>
<dbReference type="AlphaFoldDB" id="A0A7C9M5X1"/>
<reference evidence="1 2" key="1">
    <citation type="submission" date="2019-12" db="EMBL/GenBank/DDBJ databases">
        <title>Deinococcus sp. HMF7620 Genome sequencing and assembly.</title>
        <authorList>
            <person name="Kang H."/>
            <person name="Kim H."/>
            <person name="Joh K."/>
        </authorList>
    </citation>
    <scope>NUCLEOTIDE SEQUENCE [LARGE SCALE GENOMIC DNA]</scope>
    <source>
        <strain evidence="1 2">HMF7620</strain>
    </source>
</reference>
<proteinExistence type="predicted"/>
<sequence length="181" mass="21363">MSGRLWKREQHTRRLVSRRLQQHIQPFWGYGELPEVQAAWPRRKWRELGCFEQWAEAQVVASRHPGSVLEPVWRYCRKPRPHRQVIGYRVGVVTRLGAPYRTPVMTWALEEAAARHQQTQARRWLKRGSLKGGIAASTRSSRRRWRRAGQQICRLALRGDLDTADALEPQPRRLGVMWDIW</sequence>
<accession>A0A7C9M5X1</accession>
<evidence type="ECO:0000313" key="2">
    <source>
        <dbReference type="Proteomes" id="UP000483286"/>
    </source>
</evidence>
<dbReference type="EMBL" id="WQLB01000001">
    <property type="protein sequence ID" value="MVN85383.1"/>
    <property type="molecule type" value="Genomic_DNA"/>
</dbReference>
<gene>
    <name evidence="1" type="ORF">GO986_01200</name>
</gene>